<keyword evidence="2" id="KW-0472">Membrane</keyword>
<dbReference type="EMBL" id="JASWJB010000415">
    <property type="protein sequence ID" value="KAK2590625.1"/>
    <property type="molecule type" value="Genomic_DNA"/>
</dbReference>
<keyword evidence="4" id="KW-1185">Reference proteome</keyword>
<reference evidence="3" key="1">
    <citation type="submission" date="2023-06" db="EMBL/GenBank/DDBJ databases">
        <title>Conoideocrella luteorostrata (Hypocreales: Clavicipitaceae), a potential biocontrol fungus for elongate hemlock scale in United States Christmas tree production areas.</title>
        <authorList>
            <person name="Barrett H."/>
            <person name="Lovett B."/>
            <person name="Macias A.M."/>
            <person name="Stajich J.E."/>
            <person name="Kasson M.T."/>
        </authorList>
    </citation>
    <scope>NUCLEOTIDE SEQUENCE</scope>
    <source>
        <strain evidence="3">ARSEF 14590</strain>
    </source>
</reference>
<name>A0AAJ0FVM0_9HYPO</name>
<evidence type="ECO:0000256" key="1">
    <source>
        <dbReference type="SAM" id="MobiDB-lite"/>
    </source>
</evidence>
<feature type="transmembrane region" description="Helical" evidence="2">
    <location>
        <begin position="31"/>
        <end position="49"/>
    </location>
</feature>
<organism evidence="3 4">
    <name type="scientific">Conoideocrella luteorostrata</name>
    <dbReference type="NCBI Taxonomy" id="1105319"/>
    <lineage>
        <taxon>Eukaryota</taxon>
        <taxon>Fungi</taxon>
        <taxon>Dikarya</taxon>
        <taxon>Ascomycota</taxon>
        <taxon>Pezizomycotina</taxon>
        <taxon>Sordariomycetes</taxon>
        <taxon>Hypocreomycetidae</taxon>
        <taxon>Hypocreales</taxon>
        <taxon>Clavicipitaceae</taxon>
        <taxon>Conoideocrella</taxon>
    </lineage>
</organism>
<evidence type="ECO:0000313" key="4">
    <source>
        <dbReference type="Proteomes" id="UP001251528"/>
    </source>
</evidence>
<accession>A0AAJ0FVM0</accession>
<protein>
    <submittedName>
        <fullName evidence="3">Uncharacterized protein</fullName>
    </submittedName>
</protein>
<feature type="region of interest" description="Disordered" evidence="1">
    <location>
        <begin position="1"/>
        <end position="28"/>
    </location>
</feature>
<sequence>MTRNGRSQEESPLLGPRSRRPDAASKSSHQITLTSSFIVALYLIASSILELSGSFIDPAFGEIQEGIICRQHYNNVADSATDPRCKGKEVQSDISMLQAIEMTFASTPAVFLSLLYGMGAGKFGR</sequence>
<keyword evidence="2" id="KW-1133">Transmembrane helix</keyword>
<gene>
    <name evidence="3" type="ORF">QQS21_011691</name>
</gene>
<dbReference type="Proteomes" id="UP001251528">
    <property type="component" value="Unassembled WGS sequence"/>
</dbReference>
<comment type="caution">
    <text evidence="3">The sequence shown here is derived from an EMBL/GenBank/DDBJ whole genome shotgun (WGS) entry which is preliminary data.</text>
</comment>
<proteinExistence type="predicted"/>
<keyword evidence="2" id="KW-0812">Transmembrane</keyword>
<dbReference type="AlphaFoldDB" id="A0AAJ0FVM0"/>
<feature type="transmembrane region" description="Helical" evidence="2">
    <location>
        <begin position="96"/>
        <end position="116"/>
    </location>
</feature>
<evidence type="ECO:0000313" key="3">
    <source>
        <dbReference type="EMBL" id="KAK2590625.1"/>
    </source>
</evidence>
<evidence type="ECO:0000256" key="2">
    <source>
        <dbReference type="SAM" id="Phobius"/>
    </source>
</evidence>